<dbReference type="EMBL" id="KZ308641">
    <property type="protein sequence ID" value="KAG8232673.1"/>
    <property type="molecule type" value="Genomic_DNA"/>
</dbReference>
<dbReference type="Gene3D" id="1.20.5.1200">
    <property type="entry name" value="Alpha-tocopherol transfer"/>
    <property type="match status" value="1"/>
</dbReference>
<keyword evidence="3" id="KW-1185">Reference proteome</keyword>
<dbReference type="AlphaFoldDB" id="A0A8K0KE51"/>
<dbReference type="Gene3D" id="3.40.525.10">
    <property type="entry name" value="CRAL-TRIO lipid binding domain"/>
    <property type="match status" value="1"/>
</dbReference>
<dbReference type="PANTHER" id="PTHR10174">
    <property type="entry name" value="ALPHA-TOCOPHEROL TRANSFER PROTEIN-RELATED"/>
    <property type="match status" value="1"/>
</dbReference>
<dbReference type="SUPFAM" id="SSF46938">
    <property type="entry name" value="CRAL/TRIO N-terminal domain"/>
    <property type="match status" value="1"/>
</dbReference>
<dbReference type="CDD" id="cd00170">
    <property type="entry name" value="SEC14"/>
    <property type="match status" value="1"/>
</dbReference>
<gene>
    <name evidence="2" type="ORF">J437_LFUL009917</name>
</gene>
<dbReference type="GO" id="GO:0016020">
    <property type="term" value="C:membrane"/>
    <property type="evidence" value="ECO:0007669"/>
    <property type="project" value="TreeGrafter"/>
</dbReference>
<evidence type="ECO:0000313" key="2">
    <source>
        <dbReference type="EMBL" id="KAG8232673.1"/>
    </source>
</evidence>
<dbReference type="PRINTS" id="PR00180">
    <property type="entry name" value="CRETINALDHBP"/>
</dbReference>
<dbReference type="Gene3D" id="1.10.8.20">
    <property type="entry name" value="N-terminal domain of phosphatidylinositol transfer protein sec14p"/>
    <property type="match status" value="1"/>
</dbReference>
<organism evidence="2 3">
    <name type="scientific">Ladona fulva</name>
    <name type="common">Scarce chaser dragonfly</name>
    <name type="synonym">Libellula fulva</name>
    <dbReference type="NCBI Taxonomy" id="123851"/>
    <lineage>
        <taxon>Eukaryota</taxon>
        <taxon>Metazoa</taxon>
        <taxon>Ecdysozoa</taxon>
        <taxon>Arthropoda</taxon>
        <taxon>Hexapoda</taxon>
        <taxon>Insecta</taxon>
        <taxon>Pterygota</taxon>
        <taxon>Palaeoptera</taxon>
        <taxon>Odonata</taxon>
        <taxon>Epiprocta</taxon>
        <taxon>Anisoptera</taxon>
        <taxon>Libelluloidea</taxon>
        <taxon>Libellulidae</taxon>
        <taxon>Ladona</taxon>
    </lineage>
</organism>
<reference evidence="2" key="2">
    <citation type="submission" date="2017-10" db="EMBL/GenBank/DDBJ databases">
        <title>Ladona fulva Genome sequencing and assembly.</title>
        <authorList>
            <person name="Murali S."/>
            <person name="Richards S."/>
            <person name="Bandaranaike D."/>
            <person name="Bellair M."/>
            <person name="Blankenburg K."/>
            <person name="Chao H."/>
            <person name="Dinh H."/>
            <person name="Doddapaneni H."/>
            <person name="Dugan-Rocha S."/>
            <person name="Elkadiri S."/>
            <person name="Gnanaolivu R."/>
            <person name="Hernandez B."/>
            <person name="Skinner E."/>
            <person name="Javaid M."/>
            <person name="Lee S."/>
            <person name="Li M."/>
            <person name="Ming W."/>
            <person name="Munidasa M."/>
            <person name="Muniz J."/>
            <person name="Nguyen L."/>
            <person name="Hughes D."/>
            <person name="Osuji N."/>
            <person name="Pu L.-L."/>
            <person name="Puazo M."/>
            <person name="Qu C."/>
            <person name="Quiroz J."/>
            <person name="Raj R."/>
            <person name="Weissenberger G."/>
            <person name="Xin Y."/>
            <person name="Zou X."/>
            <person name="Han Y."/>
            <person name="Worley K."/>
            <person name="Muzny D."/>
            <person name="Gibbs R."/>
        </authorList>
    </citation>
    <scope>NUCLEOTIDE SEQUENCE</scope>
    <source>
        <strain evidence="2">Sampled in the wild</strain>
    </source>
</reference>
<protein>
    <recommendedName>
        <fullName evidence="1">CRAL-TRIO domain-containing protein</fullName>
    </recommendedName>
</protein>
<dbReference type="InterPro" id="IPR036273">
    <property type="entry name" value="CRAL/TRIO_N_dom_sf"/>
</dbReference>
<dbReference type="Pfam" id="PF00650">
    <property type="entry name" value="CRAL_TRIO"/>
    <property type="match status" value="1"/>
</dbReference>
<dbReference type="InterPro" id="IPR011074">
    <property type="entry name" value="CRAL/TRIO_N_dom"/>
</dbReference>
<dbReference type="PROSITE" id="PS50191">
    <property type="entry name" value="CRAL_TRIO"/>
    <property type="match status" value="1"/>
</dbReference>
<dbReference type="SMART" id="SM01100">
    <property type="entry name" value="CRAL_TRIO_N"/>
    <property type="match status" value="1"/>
</dbReference>
<name>A0A8K0KE51_LADFU</name>
<dbReference type="SUPFAM" id="SSF52087">
    <property type="entry name" value="CRAL/TRIO domain"/>
    <property type="match status" value="1"/>
</dbReference>
<sequence length="341" mass="38385">MAVRDTICARPWVGSDIQEGGGGGDSVLTALQEKIAMVALKELREDPSGRRQTLELMRDWAKKNQNIKEGRFGIAKWWQFHQVSLDSPPEPDLTTSPGLSLFIGLVSLPLGQVYGSSLRDQSGISFNFFSDDSFLLRFLRVKKFSVPMAQQMLLKYLHFRNVYSNLCLGLANMQPTVYELLKSGYLFSLPQRDRLGRRVIFADASKLDPFKYSNSDMAKAHLLVYESLLEEEENQVLGFTHIGDLKGICAAHLTLWSPSEFASIVKLGEQAVPMRHKEIHLINMPTGFKVAYDFCKGLLSEKIRNRFNMHSSLPELHQSVDPKILPKEYGGSIPMAEMIGS</sequence>
<dbReference type="GO" id="GO:1902936">
    <property type="term" value="F:phosphatidylinositol bisphosphate binding"/>
    <property type="evidence" value="ECO:0007669"/>
    <property type="project" value="TreeGrafter"/>
</dbReference>
<dbReference type="PANTHER" id="PTHR10174:SF120">
    <property type="entry name" value="CELLULAR RETINALDEHYDE BINDING PROTEIN"/>
    <property type="match status" value="1"/>
</dbReference>
<evidence type="ECO:0000313" key="3">
    <source>
        <dbReference type="Proteomes" id="UP000792457"/>
    </source>
</evidence>
<reference evidence="2" key="1">
    <citation type="submission" date="2013-04" db="EMBL/GenBank/DDBJ databases">
        <authorList>
            <person name="Qu J."/>
            <person name="Murali S.C."/>
            <person name="Bandaranaike D."/>
            <person name="Bellair M."/>
            <person name="Blankenburg K."/>
            <person name="Chao H."/>
            <person name="Dinh H."/>
            <person name="Doddapaneni H."/>
            <person name="Downs B."/>
            <person name="Dugan-Rocha S."/>
            <person name="Elkadiri S."/>
            <person name="Gnanaolivu R.D."/>
            <person name="Hernandez B."/>
            <person name="Javaid M."/>
            <person name="Jayaseelan J.C."/>
            <person name="Lee S."/>
            <person name="Li M."/>
            <person name="Ming W."/>
            <person name="Munidasa M."/>
            <person name="Muniz J."/>
            <person name="Nguyen L."/>
            <person name="Ongeri F."/>
            <person name="Osuji N."/>
            <person name="Pu L.-L."/>
            <person name="Puazo M."/>
            <person name="Qu C."/>
            <person name="Quiroz J."/>
            <person name="Raj R."/>
            <person name="Weissenberger G."/>
            <person name="Xin Y."/>
            <person name="Zou X."/>
            <person name="Han Y."/>
            <person name="Richards S."/>
            <person name="Worley K."/>
            <person name="Muzny D."/>
            <person name="Gibbs R."/>
        </authorList>
    </citation>
    <scope>NUCLEOTIDE SEQUENCE</scope>
    <source>
        <strain evidence="2">Sampled in the wild</strain>
    </source>
</reference>
<evidence type="ECO:0000259" key="1">
    <source>
        <dbReference type="PROSITE" id="PS50191"/>
    </source>
</evidence>
<dbReference type="OrthoDB" id="1434354at2759"/>
<dbReference type="SMART" id="SM00516">
    <property type="entry name" value="SEC14"/>
    <property type="match status" value="1"/>
</dbReference>
<dbReference type="Proteomes" id="UP000792457">
    <property type="component" value="Unassembled WGS sequence"/>
</dbReference>
<feature type="domain" description="CRAL-TRIO" evidence="1">
    <location>
        <begin position="174"/>
        <end position="337"/>
    </location>
</feature>
<proteinExistence type="predicted"/>
<dbReference type="InterPro" id="IPR036865">
    <property type="entry name" value="CRAL-TRIO_dom_sf"/>
</dbReference>
<accession>A0A8K0KE51</accession>
<dbReference type="InterPro" id="IPR001251">
    <property type="entry name" value="CRAL-TRIO_dom"/>
</dbReference>
<comment type="caution">
    <text evidence="2">The sequence shown here is derived from an EMBL/GenBank/DDBJ whole genome shotgun (WGS) entry which is preliminary data.</text>
</comment>